<evidence type="ECO:0000256" key="1">
    <source>
        <dbReference type="SAM" id="MobiDB-lite"/>
    </source>
</evidence>
<feature type="compositionally biased region" description="Low complexity" evidence="1">
    <location>
        <begin position="69"/>
        <end position="78"/>
    </location>
</feature>
<sequence>MGGKGKKRREKNYLASHGGPARLPPPPDRSKQDALPSKLRVLMNYTSPPPPQDSTKQVVDKKEKKAKAGVDAAKVLVKPGSEAKSEAKAVEESKSEGYTTSSDHENDGDDITLNKGDDKKKKKRKRNEIKDLRFEQELAELDGRSKRKERKKKYWEAKKQKKKGKTEDTLRENFPKHEQIRFGDVVQAPPKLAVVPKVYRVSNCNSLCYIWYWEAKKQKKKGKTEDTLRENFPKHEQIRFGDVVQAPPKLAVVPKARKTPMSASKERLRLEAIEAYRSRNGWTSRPGVQIPTVTMQ</sequence>
<evidence type="ECO:0000313" key="3">
    <source>
        <dbReference type="Proteomes" id="UP000712281"/>
    </source>
</evidence>
<dbReference type="AlphaFoldDB" id="A0A8S9ICE5"/>
<name>A0A8S9ICE5_BRACR</name>
<proteinExistence type="predicted"/>
<organism evidence="2 3">
    <name type="scientific">Brassica cretica</name>
    <name type="common">Mustard</name>
    <dbReference type="NCBI Taxonomy" id="69181"/>
    <lineage>
        <taxon>Eukaryota</taxon>
        <taxon>Viridiplantae</taxon>
        <taxon>Streptophyta</taxon>
        <taxon>Embryophyta</taxon>
        <taxon>Tracheophyta</taxon>
        <taxon>Spermatophyta</taxon>
        <taxon>Magnoliopsida</taxon>
        <taxon>eudicotyledons</taxon>
        <taxon>Gunneridae</taxon>
        <taxon>Pentapetalae</taxon>
        <taxon>rosids</taxon>
        <taxon>malvids</taxon>
        <taxon>Brassicales</taxon>
        <taxon>Brassicaceae</taxon>
        <taxon>Brassiceae</taxon>
        <taxon>Brassica</taxon>
    </lineage>
</organism>
<evidence type="ECO:0000313" key="2">
    <source>
        <dbReference type="EMBL" id="KAF2567369.1"/>
    </source>
</evidence>
<feature type="region of interest" description="Disordered" evidence="1">
    <location>
        <begin position="1"/>
        <end position="172"/>
    </location>
</feature>
<feature type="compositionally biased region" description="Basic residues" evidence="1">
    <location>
        <begin position="1"/>
        <end position="10"/>
    </location>
</feature>
<dbReference type="PANTHER" id="PTHR37218:SF2">
    <property type="entry name" value="COILED-COIL PROTEIN"/>
    <property type="match status" value="1"/>
</dbReference>
<feature type="compositionally biased region" description="Basic and acidic residues" evidence="1">
    <location>
        <begin position="58"/>
        <end position="68"/>
    </location>
</feature>
<accession>A0A8S9ICE5</accession>
<feature type="compositionally biased region" description="Basic and acidic residues" evidence="1">
    <location>
        <begin position="128"/>
        <end position="144"/>
    </location>
</feature>
<dbReference type="Proteomes" id="UP000712281">
    <property type="component" value="Unassembled WGS sequence"/>
</dbReference>
<dbReference type="PANTHER" id="PTHR37218">
    <property type="entry name" value="COILED-COIL PROTEIN"/>
    <property type="match status" value="1"/>
</dbReference>
<gene>
    <name evidence="2" type="ORF">F2Q68_00028433</name>
</gene>
<dbReference type="EMBL" id="QGKW02001911">
    <property type="protein sequence ID" value="KAF2567369.1"/>
    <property type="molecule type" value="Genomic_DNA"/>
</dbReference>
<reference evidence="2" key="1">
    <citation type="submission" date="2019-12" db="EMBL/GenBank/DDBJ databases">
        <title>Genome sequencing and annotation of Brassica cretica.</title>
        <authorList>
            <person name="Studholme D.J."/>
            <person name="Sarris P.F."/>
        </authorList>
    </citation>
    <scope>NUCLEOTIDE SEQUENCE</scope>
    <source>
        <strain evidence="2">PFS-001/15</strain>
        <tissue evidence="2">Leaf</tissue>
    </source>
</reference>
<protein>
    <submittedName>
        <fullName evidence="2">Uncharacterized protein</fullName>
    </submittedName>
</protein>
<feature type="compositionally biased region" description="Basic and acidic residues" evidence="1">
    <location>
        <begin position="81"/>
        <end position="95"/>
    </location>
</feature>
<feature type="compositionally biased region" description="Basic residues" evidence="1">
    <location>
        <begin position="145"/>
        <end position="164"/>
    </location>
</feature>
<comment type="caution">
    <text evidence="2">The sequence shown here is derived from an EMBL/GenBank/DDBJ whole genome shotgun (WGS) entry which is preliminary data.</text>
</comment>